<feature type="compositionally biased region" description="Basic residues" evidence="2">
    <location>
        <begin position="77"/>
        <end position="92"/>
    </location>
</feature>
<dbReference type="GO" id="GO:0038203">
    <property type="term" value="P:TORC2 signaling"/>
    <property type="evidence" value="ECO:0007669"/>
    <property type="project" value="TreeGrafter"/>
</dbReference>
<dbReference type="InterPro" id="IPR011993">
    <property type="entry name" value="PH-like_dom_sf"/>
</dbReference>
<dbReference type="Proteomes" id="UP000002258">
    <property type="component" value="Chromosome 1"/>
</dbReference>
<proteinExistence type="inferred from homology"/>
<dbReference type="OrthoDB" id="241990at2759"/>
<evidence type="ECO:0000256" key="1">
    <source>
        <dbReference type="ARBA" id="ARBA00009407"/>
    </source>
</evidence>
<feature type="domain" description="CRIM" evidence="3">
    <location>
        <begin position="421"/>
        <end position="563"/>
    </location>
</feature>
<dbReference type="InterPro" id="IPR031567">
    <property type="entry name" value="CRIM_dom"/>
</dbReference>
<dbReference type="InterPro" id="IPR031313">
    <property type="entry name" value="Sin1_PH_dom"/>
</dbReference>
<evidence type="ECO:0000259" key="3">
    <source>
        <dbReference type="Pfam" id="PF16978"/>
    </source>
</evidence>
<feature type="compositionally biased region" description="Low complexity" evidence="2">
    <location>
        <begin position="173"/>
        <end position="189"/>
    </location>
</feature>
<name>A3GHY5_PICST</name>
<dbReference type="KEGG" id="pic:PICST_66688"/>
<organism evidence="5 6">
    <name type="scientific">Scheffersomyces stipitis (strain ATCC 58785 / CBS 6054 / NBRC 10063 / NRRL Y-11545)</name>
    <name type="common">Yeast</name>
    <name type="synonym">Pichia stipitis</name>
    <dbReference type="NCBI Taxonomy" id="322104"/>
    <lineage>
        <taxon>Eukaryota</taxon>
        <taxon>Fungi</taxon>
        <taxon>Dikarya</taxon>
        <taxon>Ascomycota</taxon>
        <taxon>Saccharomycotina</taxon>
        <taxon>Pichiomycetes</taxon>
        <taxon>Debaryomycetaceae</taxon>
        <taxon>Scheffersomyces</taxon>
    </lineage>
</organism>
<dbReference type="InterPro" id="IPR008828">
    <property type="entry name" value="Sin1/Avo1"/>
</dbReference>
<gene>
    <name evidence="5" type="ORF">PICST_66688</name>
</gene>
<evidence type="ECO:0000256" key="2">
    <source>
        <dbReference type="SAM" id="MobiDB-lite"/>
    </source>
</evidence>
<feature type="region of interest" description="Disordered" evidence="2">
    <location>
        <begin position="122"/>
        <end position="146"/>
    </location>
</feature>
<comment type="caution">
    <text evidence="5">The sequence shown here is derived from an EMBL/GenBank/DDBJ whole genome shotgun (WGS) entry which is preliminary data.</text>
</comment>
<dbReference type="PANTHER" id="PTHR13335:SF1">
    <property type="entry name" value="TARGET OF RAPAMYCIN COMPLEX 2 SUBUNIT MAPKAP1"/>
    <property type="match status" value="1"/>
</dbReference>
<dbReference type="EMBL" id="AAVQ01000002">
    <property type="protein sequence ID" value="EAZ63137.2"/>
    <property type="molecule type" value="Genomic_DNA"/>
</dbReference>
<accession>A3GHY5</accession>
<dbReference type="Pfam" id="PF16978">
    <property type="entry name" value="CRIM"/>
    <property type="match status" value="1"/>
</dbReference>
<keyword evidence="6" id="KW-1185">Reference proteome</keyword>
<dbReference type="AlphaFoldDB" id="A3GHY5"/>
<feature type="compositionally biased region" description="Low complexity" evidence="2">
    <location>
        <begin position="385"/>
        <end position="398"/>
    </location>
</feature>
<dbReference type="eggNOG" id="KOG3739">
    <property type="taxonomic scope" value="Eukaryota"/>
</dbReference>
<dbReference type="Pfam" id="PF16979">
    <property type="entry name" value="SIN1_PH"/>
    <property type="match status" value="1"/>
</dbReference>
<dbReference type="RefSeq" id="XP_001387160.2">
    <property type="nucleotide sequence ID" value="XM_001387123.1"/>
</dbReference>
<protein>
    <submittedName>
        <fullName evidence="5">Uncharacterized protein</fullName>
    </submittedName>
</protein>
<evidence type="ECO:0000313" key="6">
    <source>
        <dbReference type="Proteomes" id="UP000002258"/>
    </source>
</evidence>
<dbReference type="GeneID" id="4851884"/>
<feature type="domain" description="SIN1-type PH" evidence="4">
    <location>
        <begin position="813"/>
        <end position="959"/>
    </location>
</feature>
<dbReference type="STRING" id="322104.A3GHY5"/>
<dbReference type="PANTHER" id="PTHR13335">
    <property type="entry name" value="TARGET OF RAPAMYCIN COMPLEX 2 SUBUNIT MAPKAP1"/>
    <property type="match status" value="1"/>
</dbReference>
<dbReference type="FunCoup" id="A3GHY5">
    <property type="interactions" value="248"/>
</dbReference>
<dbReference type="OMA" id="KWVLQVY"/>
<comment type="similarity">
    <text evidence="1">Belongs to the SIN1 family.</text>
</comment>
<evidence type="ECO:0000259" key="4">
    <source>
        <dbReference type="Pfam" id="PF16979"/>
    </source>
</evidence>
<dbReference type="InParanoid" id="A3GHY5"/>
<feature type="compositionally biased region" description="Acidic residues" evidence="2">
    <location>
        <begin position="264"/>
        <end position="313"/>
    </location>
</feature>
<feature type="compositionally biased region" description="Polar residues" evidence="2">
    <location>
        <begin position="367"/>
        <end position="384"/>
    </location>
</feature>
<dbReference type="GO" id="GO:0005886">
    <property type="term" value="C:plasma membrane"/>
    <property type="evidence" value="ECO:0007669"/>
    <property type="project" value="TreeGrafter"/>
</dbReference>
<dbReference type="HOGENOM" id="CLU_007150_0_0_1"/>
<dbReference type="GO" id="GO:0031932">
    <property type="term" value="C:TORC2 complex"/>
    <property type="evidence" value="ECO:0007669"/>
    <property type="project" value="InterPro"/>
</dbReference>
<feature type="region of interest" description="Disordered" evidence="2">
    <location>
        <begin position="71"/>
        <end position="95"/>
    </location>
</feature>
<reference evidence="5 6" key="1">
    <citation type="journal article" date="2007" name="Nat. Biotechnol.">
        <title>Genome sequence of the lignocellulose-bioconverting and xylose-fermenting yeast Pichia stipitis.</title>
        <authorList>
            <person name="Jeffries T.W."/>
            <person name="Grigoriev I.V."/>
            <person name="Grimwood J."/>
            <person name="Laplaza J.M."/>
            <person name="Aerts A."/>
            <person name="Salamov A."/>
            <person name="Schmutz J."/>
            <person name="Lindquist E."/>
            <person name="Dehal P."/>
            <person name="Shapiro H."/>
            <person name="Jin Y.S."/>
            <person name="Passoth V."/>
            <person name="Richardson P.M."/>
        </authorList>
    </citation>
    <scope>NUCLEOTIDE SEQUENCE [LARGE SCALE GENOMIC DNA]</scope>
    <source>
        <strain evidence="6">ATCC 58785 / CBS 6054 / NBRC 10063 / NRRL Y-11545</strain>
    </source>
</reference>
<evidence type="ECO:0000313" key="5">
    <source>
        <dbReference type="EMBL" id="EAZ63137.2"/>
    </source>
</evidence>
<feature type="region of interest" description="Disordered" evidence="2">
    <location>
        <begin position="342"/>
        <end position="420"/>
    </location>
</feature>
<dbReference type="GO" id="GO:0005737">
    <property type="term" value="C:cytoplasm"/>
    <property type="evidence" value="ECO:0007669"/>
    <property type="project" value="TreeGrafter"/>
</dbReference>
<dbReference type="Gene3D" id="2.30.29.30">
    <property type="entry name" value="Pleckstrin-homology domain (PH domain)/Phosphotyrosine-binding domain (PTB)"/>
    <property type="match status" value="1"/>
</dbReference>
<feature type="compositionally biased region" description="Polar residues" evidence="2">
    <location>
        <begin position="342"/>
        <end position="353"/>
    </location>
</feature>
<feature type="region of interest" description="Disordered" evidence="2">
    <location>
        <begin position="173"/>
        <end position="320"/>
    </location>
</feature>
<dbReference type="GO" id="GO:0005546">
    <property type="term" value="F:phosphatidylinositol-4,5-bisphosphate binding"/>
    <property type="evidence" value="ECO:0007669"/>
    <property type="project" value="TreeGrafter"/>
</dbReference>
<sequence>MAFPYETAHLLAQLRASYIALSDTDDFARRIIRPIAYKSPDDPEFPLAKTVVPDSPPVTFHIARHVQKSIHNSTHTTHNHSKHVRHNRRKSRRNNELQQIRQLQLDNINDVQTDDKTSPIDFEVAAEPDPTPMKKESSGTASSSHVNNFGLLYSKTIRGKKGSSSGISKFFHIDGGNNSNSSSQVGGSDSDSEDDSSINTQPHTQSLEIDKNNEGGEVTETESIGEKRKNKRKHRGDNSDVVTIDSDFGVPVDATGHVVRNYNEDDISDEDSGDEDYSYDDDEDEDEDDDDDDDEDHEVFSEDEGEDDDDDSTDSAFTDIETDSILDSSILLDSFDDDTSNMYSFPNQNSNEFTSKKNRKKKRAHSFDTQSLSRTSNFKNASTPSGSKLLAGGKSSSSMNAKKPSLSFEKVDPTAANGTKKSNLSSMISFRHRSTDVNPLNYYAFADYRVVEDAAKKATLSVFLPPNNKPVIKDLSINNNVSIADCIGYILLNLCKLPEFKDDLNDPMLLNPNYWRLELVDEDGENYGSFGILDRSRLLSSYNNPKELALCKVTSEQEIQKNEKQTPLAMEFRKGLDEYKKRRVSIDDIIEDDSVQTPVKIAPAEEENKVELKIVFHSLSMTQVSDYSIFYASRGATVGSVLRKFCSQHGLMSSKYKFRLLHDSSKTNGNNPNFSSFQTNLNSSSLHPNNRVLKEVERVSDLESNVIELVPSENKLNIIQESTENSMMSTITPSESTFTMHITPDKKQLEEKMQAITLNTNNSTTVSKPTSEVSNKVPDSLATKKNKVSSNKYLDDIMTGKNPQLPTNLNTVYFKWKVWRKKTTILNKIEKSLIIDGDYIHLTPSDDIVFKGNPNDIPLSAQSAGQSHHHHHHLYYYNYNNYYKESMMKTSSFHITQVIKMKQYKNSKNPNHFKIVIQKQLDASTTNTKDATIKKKYDLEAESVEQCQEIIDKLRWVLQVYNMSSINAL</sequence>